<name>A0AAV7G410_DENCH</name>
<evidence type="ECO:0000313" key="3">
    <source>
        <dbReference type="Proteomes" id="UP000775213"/>
    </source>
</evidence>
<feature type="compositionally biased region" description="Basic and acidic residues" evidence="1">
    <location>
        <begin position="61"/>
        <end position="79"/>
    </location>
</feature>
<protein>
    <recommendedName>
        <fullName evidence="4">Retrotransposon gag domain-containing protein</fullName>
    </recommendedName>
</protein>
<organism evidence="2 3">
    <name type="scientific">Dendrobium chrysotoxum</name>
    <name type="common">Orchid</name>
    <dbReference type="NCBI Taxonomy" id="161865"/>
    <lineage>
        <taxon>Eukaryota</taxon>
        <taxon>Viridiplantae</taxon>
        <taxon>Streptophyta</taxon>
        <taxon>Embryophyta</taxon>
        <taxon>Tracheophyta</taxon>
        <taxon>Spermatophyta</taxon>
        <taxon>Magnoliopsida</taxon>
        <taxon>Liliopsida</taxon>
        <taxon>Asparagales</taxon>
        <taxon>Orchidaceae</taxon>
        <taxon>Epidendroideae</taxon>
        <taxon>Malaxideae</taxon>
        <taxon>Dendrobiinae</taxon>
        <taxon>Dendrobium</taxon>
    </lineage>
</organism>
<reference evidence="2 3" key="1">
    <citation type="journal article" date="2021" name="Hortic Res">
        <title>Chromosome-scale assembly of the Dendrobium chrysotoxum genome enhances the understanding of orchid evolution.</title>
        <authorList>
            <person name="Zhang Y."/>
            <person name="Zhang G.Q."/>
            <person name="Zhang D."/>
            <person name="Liu X.D."/>
            <person name="Xu X.Y."/>
            <person name="Sun W.H."/>
            <person name="Yu X."/>
            <person name="Zhu X."/>
            <person name="Wang Z.W."/>
            <person name="Zhao X."/>
            <person name="Zhong W.Y."/>
            <person name="Chen H."/>
            <person name="Yin W.L."/>
            <person name="Huang T."/>
            <person name="Niu S.C."/>
            <person name="Liu Z.J."/>
        </authorList>
    </citation>
    <scope>NUCLEOTIDE SEQUENCE [LARGE SCALE GENOMIC DNA]</scope>
    <source>
        <tissue evidence="2">Fresh leaves</tissue>
    </source>
</reference>
<evidence type="ECO:0000256" key="1">
    <source>
        <dbReference type="SAM" id="MobiDB-lite"/>
    </source>
</evidence>
<comment type="caution">
    <text evidence="2">The sequence shown here is derived from an EMBL/GenBank/DDBJ whole genome shotgun (WGS) entry which is preliminary data.</text>
</comment>
<feature type="region of interest" description="Disordered" evidence="1">
    <location>
        <begin position="61"/>
        <end position="87"/>
    </location>
</feature>
<feature type="region of interest" description="Disordered" evidence="1">
    <location>
        <begin position="116"/>
        <end position="165"/>
    </location>
</feature>
<accession>A0AAV7G410</accession>
<dbReference type="EMBL" id="JAGFBR010000018">
    <property type="protein sequence ID" value="KAH0450921.1"/>
    <property type="molecule type" value="Genomic_DNA"/>
</dbReference>
<dbReference type="Proteomes" id="UP000775213">
    <property type="component" value="Unassembled WGS sequence"/>
</dbReference>
<dbReference type="AlphaFoldDB" id="A0AAV7G410"/>
<evidence type="ECO:0008006" key="4">
    <source>
        <dbReference type="Google" id="ProtNLM"/>
    </source>
</evidence>
<proteinExistence type="predicted"/>
<sequence length="165" mass="18938">MHEAFIKLEQGWKIVMQYEAEFTVLARYAPHIQEFFELVKQAKLIEINLVVLTSRHDESSRYDVSKRTTRDEVSMDRDNAGAIGSSKLGIHSQRNKFLRDFRKSIVREDFDSLPYLESEKDDGSLSHLEDKKDDGSLPHLEGEKDDGSLPYLNGEKDDGSLPHRG</sequence>
<keyword evidence="3" id="KW-1185">Reference proteome</keyword>
<gene>
    <name evidence="2" type="ORF">IEQ34_021613</name>
</gene>
<feature type="compositionally biased region" description="Basic and acidic residues" evidence="1">
    <location>
        <begin position="117"/>
        <end position="147"/>
    </location>
</feature>
<feature type="compositionally biased region" description="Basic and acidic residues" evidence="1">
    <location>
        <begin position="154"/>
        <end position="165"/>
    </location>
</feature>
<evidence type="ECO:0000313" key="2">
    <source>
        <dbReference type="EMBL" id="KAH0450921.1"/>
    </source>
</evidence>